<accession>A0A553N8N2</accession>
<feature type="domain" description="BTB" evidence="3">
    <location>
        <begin position="26"/>
        <end position="91"/>
    </location>
</feature>
<organism evidence="4 5">
    <name type="scientific">Tigriopus californicus</name>
    <name type="common">Marine copepod</name>
    <dbReference type="NCBI Taxonomy" id="6832"/>
    <lineage>
        <taxon>Eukaryota</taxon>
        <taxon>Metazoa</taxon>
        <taxon>Ecdysozoa</taxon>
        <taxon>Arthropoda</taxon>
        <taxon>Crustacea</taxon>
        <taxon>Multicrustacea</taxon>
        <taxon>Hexanauplia</taxon>
        <taxon>Copepoda</taxon>
        <taxon>Harpacticoida</taxon>
        <taxon>Harpacticidae</taxon>
        <taxon>Tigriopus</taxon>
    </lineage>
</organism>
<dbReference type="InterPro" id="IPR051095">
    <property type="entry name" value="Dros_DevTransReg"/>
</dbReference>
<protein>
    <recommendedName>
        <fullName evidence="3">BTB domain-containing protein</fullName>
    </recommendedName>
</protein>
<reference evidence="4 5" key="1">
    <citation type="journal article" date="2018" name="Nat. Ecol. Evol.">
        <title>Genomic signatures of mitonuclear coevolution across populations of Tigriopus californicus.</title>
        <authorList>
            <person name="Barreto F.S."/>
            <person name="Watson E.T."/>
            <person name="Lima T.G."/>
            <person name="Willett C.S."/>
            <person name="Edmands S."/>
            <person name="Li W."/>
            <person name="Burton R.S."/>
        </authorList>
    </citation>
    <scope>NUCLEOTIDE SEQUENCE [LARGE SCALE GENOMIC DNA]</scope>
    <source>
        <strain evidence="4 5">San Diego</strain>
    </source>
</reference>
<dbReference type="EMBL" id="VCGU01000459">
    <property type="protein sequence ID" value="TRY61770.1"/>
    <property type="molecule type" value="Genomic_DNA"/>
</dbReference>
<dbReference type="GO" id="GO:0006357">
    <property type="term" value="P:regulation of transcription by RNA polymerase II"/>
    <property type="evidence" value="ECO:0007669"/>
    <property type="project" value="TreeGrafter"/>
</dbReference>
<dbReference type="PANTHER" id="PTHR23110:SF109">
    <property type="entry name" value="FI07618P-RELATED"/>
    <property type="match status" value="1"/>
</dbReference>
<dbReference type="STRING" id="6832.A0A553N8N2"/>
<feature type="region of interest" description="Disordered" evidence="2">
    <location>
        <begin position="117"/>
        <end position="139"/>
    </location>
</feature>
<dbReference type="AlphaFoldDB" id="A0A553N8N2"/>
<keyword evidence="1" id="KW-0539">Nucleus</keyword>
<keyword evidence="5" id="KW-1185">Reference proteome</keyword>
<evidence type="ECO:0000313" key="4">
    <source>
        <dbReference type="EMBL" id="TRY61770.1"/>
    </source>
</evidence>
<feature type="region of interest" description="Disordered" evidence="2">
    <location>
        <begin position="251"/>
        <end position="320"/>
    </location>
</feature>
<dbReference type="InterPro" id="IPR000210">
    <property type="entry name" value="BTB/POZ_dom"/>
</dbReference>
<feature type="region of interest" description="Disordered" evidence="2">
    <location>
        <begin position="354"/>
        <end position="427"/>
    </location>
</feature>
<evidence type="ECO:0000256" key="2">
    <source>
        <dbReference type="SAM" id="MobiDB-lite"/>
    </source>
</evidence>
<dbReference type="SMART" id="SM00225">
    <property type="entry name" value="BTB"/>
    <property type="match status" value="1"/>
</dbReference>
<dbReference type="SUPFAM" id="SSF54695">
    <property type="entry name" value="POZ domain"/>
    <property type="match status" value="1"/>
</dbReference>
<comment type="caution">
    <text evidence="4">The sequence shown here is derived from an EMBL/GenBank/DDBJ whole genome shotgun (WGS) entry which is preliminary data.</text>
</comment>
<feature type="compositionally biased region" description="Polar residues" evidence="2">
    <location>
        <begin position="117"/>
        <end position="133"/>
    </location>
</feature>
<dbReference type="PANTHER" id="PTHR23110">
    <property type="entry name" value="BTB DOMAIN TRANSCRIPTION FACTOR"/>
    <property type="match status" value="1"/>
</dbReference>
<dbReference type="InterPro" id="IPR011333">
    <property type="entry name" value="SKP1/BTB/POZ_sf"/>
</dbReference>
<sequence>MYLEWNCHSSQLVKSISQLWERGTLWDVTLTAEGKQLKAHRLILSAASDYFQEMLTEDMERLPIIYMRDVSFHQLQCIIEFIYSGKTEVANGQLSEFLDLAHSLKLKGFDEHCAFESTKSQPQSSLSGDNMGTPTKPKAKRRTLFKENENPNENSPMKHTLSEPVHTIEPDNVIAQKKRKTSSLDLLSPSSKSRDVLSTKVIQEFVSTSPTPLSPLVLPPLWSAAPSSSPCKNGRSKWDQTNTFFDSTSEEVIKQDPDDSNIFKKPFTPPPLGAVPKHANTLSCPVESPGRKEEGSSNDTLPNATNQSEPSSNLSFDSTMPMLDPKELAAKGATLLHHLAVWMIEEKKIKEEQDRHTASLAAQRAQTGSFHLSLTRRQRPLSGEERPDSGLDSKDEGRDETGSTTTTIKEVSGGSSPEVGEISRQALIRQPVLRKRRLAHQSQ</sequence>
<dbReference type="Pfam" id="PF00651">
    <property type="entry name" value="BTB"/>
    <property type="match status" value="1"/>
</dbReference>
<dbReference type="GO" id="GO:0005634">
    <property type="term" value="C:nucleus"/>
    <property type="evidence" value="ECO:0007669"/>
    <property type="project" value="TreeGrafter"/>
</dbReference>
<name>A0A553N8N2_TIGCA</name>
<feature type="compositionally biased region" description="Basic and acidic residues" evidence="2">
    <location>
        <begin position="382"/>
        <end position="401"/>
    </location>
</feature>
<evidence type="ECO:0000256" key="1">
    <source>
        <dbReference type="ARBA" id="ARBA00023242"/>
    </source>
</evidence>
<dbReference type="OMA" id="HCAFEST"/>
<dbReference type="PROSITE" id="PS50097">
    <property type="entry name" value="BTB"/>
    <property type="match status" value="1"/>
</dbReference>
<evidence type="ECO:0000259" key="3">
    <source>
        <dbReference type="PROSITE" id="PS50097"/>
    </source>
</evidence>
<dbReference type="Proteomes" id="UP000318571">
    <property type="component" value="Chromosome 8"/>
</dbReference>
<feature type="compositionally biased region" description="Polar residues" evidence="2">
    <location>
        <begin position="297"/>
        <end position="318"/>
    </location>
</feature>
<dbReference type="Gene3D" id="3.30.710.10">
    <property type="entry name" value="Potassium Channel Kv1.1, Chain A"/>
    <property type="match status" value="1"/>
</dbReference>
<dbReference type="CDD" id="cd18315">
    <property type="entry name" value="BTB_POZ_BAB-like"/>
    <property type="match status" value="1"/>
</dbReference>
<evidence type="ECO:0000313" key="5">
    <source>
        <dbReference type="Proteomes" id="UP000318571"/>
    </source>
</evidence>
<gene>
    <name evidence="4" type="ORF">TCAL_12266</name>
</gene>
<feature type="compositionally biased region" description="Polar residues" evidence="2">
    <location>
        <begin position="402"/>
        <end position="415"/>
    </location>
</feature>
<proteinExistence type="predicted"/>